<feature type="signal peptide" evidence="5">
    <location>
        <begin position="1"/>
        <end position="20"/>
    </location>
</feature>
<evidence type="ECO:0000256" key="5">
    <source>
        <dbReference type="SAM" id="SignalP"/>
    </source>
</evidence>
<protein>
    <submittedName>
        <fullName evidence="7">Iron-siderophore ABC transporter substrate-binding protein</fullName>
    </submittedName>
</protein>
<dbReference type="Gene3D" id="3.40.50.1980">
    <property type="entry name" value="Nitrogenase molybdenum iron protein domain"/>
    <property type="match status" value="2"/>
</dbReference>
<dbReference type="InterPro" id="IPR051313">
    <property type="entry name" value="Bact_iron-sidero_bind"/>
</dbReference>
<dbReference type="Pfam" id="PF01497">
    <property type="entry name" value="Peripla_BP_2"/>
    <property type="match status" value="1"/>
</dbReference>
<feature type="domain" description="Fe/B12 periplasmic-binding" evidence="6">
    <location>
        <begin position="64"/>
        <end position="341"/>
    </location>
</feature>
<keyword evidence="3" id="KW-0813">Transport</keyword>
<dbReference type="RefSeq" id="WP_165113701.1">
    <property type="nucleotide sequence ID" value="NZ_JAALAA010000028.1"/>
</dbReference>
<dbReference type="GO" id="GO:0030288">
    <property type="term" value="C:outer membrane-bounded periplasmic space"/>
    <property type="evidence" value="ECO:0007669"/>
    <property type="project" value="TreeGrafter"/>
</dbReference>
<evidence type="ECO:0000256" key="1">
    <source>
        <dbReference type="ARBA" id="ARBA00004196"/>
    </source>
</evidence>
<comment type="subcellular location">
    <subcellularLocation>
        <location evidence="1">Cell envelope</location>
    </subcellularLocation>
</comment>
<keyword evidence="4 5" id="KW-0732">Signal</keyword>
<feature type="chain" id="PRO_5039280859" evidence="5">
    <location>
        <begin position="21"/>
        <end position="352"/>
    </location>
</feature>
<evidence type="ECO:0000256" key="4">
    <source>
        <dbReference type="ARBA" id="ARBA00022729"/>
    </source>
</evidence>
<evidence type="ECO:0000259" key="6">
    <source>
        <dbReference type="PROSITE" id="PS50983"/>
    </source>
</evidence>
<dbReference type="GO" id="GO:1901678">
    <property type="term" value="P:iron coordination entity transport"/>
    <property type="evidence" value="ECO:0007669"/>
    <property type="project" value="UniProtKB-ARBA"/>
</dbReference>
<dbReference type="PROSITE" id="PS50983">
    <property type="entry name" value="FE_B12_PBP"/>
    <property type="match status" value="1"/>
</dbReference>
<dbReference type="Proteomes" id="UP000483261">
    <property type="component" value="Unassembled WGS sequence"/>
</dbReference>
<accession>A0A6M1RHL3</accession>
<gene>
    <name evidence="7" type="ORF">G5C66_23490</name>
</gene>
<dbReference type="EMBL" id="JAALAA010000028">
    <property type="protein sequence ID" value="NGN95687.1"/>
    <property type="molecule type" value="Genomic_DNA"/>
</dbReference>
<sequence>MIRRSVLIAASLVLAATGLAACSTGATDSADSSADSASKADKGAFPVTVEHAYGSTEITEEPTNVATIGWSDHDVALSLGVVPVAAQAITWGGNDQQSTDWFDAELKEVGGKQPVRYNADTSIPFTEISKAAPDLILATNSGITEADYKKLSEIAPTVAFPGDPWLTSWQDSLEMIGKATGRVTLAEEVKKETEDKIAQAQKDHPQIVGASYLVTGVQDNSKLGTIGLYGAGDARPQMLTQLGMELAPVADKLVPKGQFYTDVSAEKAPELESEVLINLGYTEGSFEALQKDKLLSQIPAIKNGHYLDITDQPLSLTFSAASTLSIPYFVDELVPSIAEAVDGGKVNVTAAK</sequence>
<dbReference type="CDD" id="cd01146">
    <property type="entry name" value="FhuD"/>
    <property type="match status" value="1"/>
</dbReference>
<proteinExistence type="inferred from homology"/>
<dbReference type="AlphaFoldDB" id="A0A6M1RHL3"/>
<dbReference type="PANTHER" id="PTHR30532:SF24">
    <property type="entry name" value="FERRIC ENTEROBACTIN-BINDING PERIPLASMIC PROTEIN FEPB"/>
    <property type="match status" value="1"/>
</dbReference>
<organism evidence="7 8">
    <name type="scientific">Nocardioides turkmenicus</name>
    <dbReference type="NCBI Taxonomy" id="2711220"/>
    <lineage>
        <taxon>Bacteria</taxon>
        <taxon>Bacillati</taxon>
        <taxon>Actinomycetota</taxon>
        <taxon>Actinomycetes</taxon>
        <taxon>Propionibacteriales</taxon>
        <taxon>Nocardioidaceae</taxon>
        <taxon>Nocardioides</taxon>
    </lineage>
</organism>
<keyword evidence="8" id="KW-1185">Reference proteome</keyword>
<dbReference type="PANTHER" id="PTHR30532">
    <property type="entry name" value="IRON III DICITRATE-BINDING PERIPLASMIC PROTEIN"/>
    <property type="match status" value="1"/>
</dbReference>
<evidence type="ECO:0000256" key="3">
    <source>
        <dbReference type="ARBA" id="ARBA00022448"/>
    </source>
</evidence>
<comment type="caution">
    <text evidence="7">The sequence shown here is derived from an EMBL/GenBank/DDBJ whole genome shotgun (WGS) entry which is preliminary data.</text>
</comment>
<evidence type="ECO:0000256" key="2">
    <source>
        <dbReference type="ARBA" id="ARBA00008814"/>
    </source>
</evidence>
<dbReference type="PROSITE" id="PS51257">
    <property type="entry name" value="PROKAR_LIPOPROTEIN"/>
    <property type="match status" value="1"/>
</dbReference>
<reference evidence="7 8" key="1">
    <citation type="submission" date="2020-02" db="EMBL/GenBank/DDBJ databases">
        <title>Whole-genome analyses of novel actinobacteria.</title>
        <authorList>
            <person name="Sahin N."/>
        </authorList>
    </citation>
    <scope>NUCLEOTIDE SEQUENCE [LARGE SCALE GENOMIC DNA]</scope>
    <source>
        <strain evidence="7 8">KC13</strain>
    </source>
</reference>
<name>A0A6M1RHL3_9ACTN</name>
<dbReference type="InterPro" id="IPR002491">
    <property type="entry name" value="ABC_transptr_periplasmic_BD"/>
</dbReference>
<evidence type="ECO:0000313" key="7">
    <source>
        <dbReference type="EMBL" id="NGN95687.1"/>
    </source>
</evidence>
<dbReference type="SUPFAM" id="SSF53807">
    <property type="entry name" value="Helical backbone' metal receptor"/>
    <property type="match status" value="1"/>
</dbReference>
<comment type="similarity">
    <text evidence="2">Belongs to the bacterial solute-binding protein 8 family.</text>
</comment>
<evidence type="ECO:0000313" key="8">
    <source>
        <dbReference type="Proteomes" id="UP000483261"/>
    </source>
</evidence>